<proteinExistence type="predicted"/>
<dbReference type="OrthoDB" id="750178at2"/>
<dbReference type="EMBL" id="SGXA01000001">
    <property type="protein sequence ID" value="RZS74167.1"/>
    <property type="molecule type" value="Genomic_DNA"/>
</dbReference>
<protein>
    <submittedName>
        <fullName evidence="7">Peroxiredoxin</fullName>
    </submittedName>
</protein>
<dbReference type="PANTHER" id="PTHR42852">
    <property type="entry name" value="THIOL:DISULFIDE INTERCHANGE PROTEIN DSBE"/>
    <property type="match status" value="1"/>
</dbReference>
<dbReference type="Pfam" id="PF00578">
    <property type="entry name" value="AhpC-TSA"/>
    <property type="match status" value="1"/>
</dbReference>
<dbReference type="InterPro" id="IPR036249">
    <property type="entry name" value="Thioredoxin-like_sf"/>
</dbReference>
<feature type="signal peptide" evidence="5">
    <location>
        <begin position="1"/>
        <end position="18"/>
    </location>
</feature>
<keyword evidence="3" id="KW-1015">Disulfide bond</keyword>
<evidence type="ECO:0000256" key="4">
    <source>
        <dbReference type="ARBA" id="ARBA00023284"/>
    </source>
</evidence>
<name>A0A4Q7MY83_9BACT</name>
<keyword evidence="8" id="KW-1185">Reference proteome</keyword>
<dbReference type="SUPFAM" id="SSF52833">
    <property type="entry name" value="Thioredoxin-like"/>
    <property type="match status" value="1"/>
</dbReference>
<dbReference type="GO" id="GO:0016209">
    <property type="term" value="F:antioxidant activity"/>
    <property type="evidence" value="ECO:0007669"/>
    <property type="project" value="InterPro"/>
</dbReference>
<dbReference type="PROSITE" id="PS00194">
    <property type="entry name" value="THIOREDOXIN_1"/>
    <property type="match status" value="1"/>
</dbReference>
<dbReference type="AlphaFoldDB" id="A0A4Q7MY83"/>
<reference evidence="7 8" key="1">
    <citation type="submission" date="2019-02" db="EMBL/GenBank/DDBJ databases">
        <title>Genomic Encyclopedia of Type Strains, Phase IV (KMG-IV): sequencing the most valuable type-strain genomes for metagenomic binning, comparative biology and taxonomic classification.</title>
        <authorList>
            <person name="Goeker M."/>
        </authorList>
    </citation>
    <scope>NUCLEOTIDE SEQUENCE [LARGE SCALE GENOMIC DNA]</scope>
    <source>
        <strain evidence="7 8">DSM 18116</strain>
    </source>
</reference>
<dbReference type="Proteomes" id="UP000293874">
    <property type="component" value="Unassembled WGS sequence"/>
</dbReference>
<dbReference type="InterPro" id="IPR000866">
    <property type="entry name" value="AhpC/TSA"/>
</dbReference>
<keyword evidence="5" id="KW-0732">Signal</keyword>
<dbReference type="GO" id="GO:0016491">
    <property type="term" value="F:oxidoreductase activity"/>
    <property type="evidence" value="ECO:0007669"/>
    <property type="project" value="InterPro"/>
</dbReference>
<evidence type="ECO:0000313" key="8">
    <source>
        <dbReference type="Proteomes" id="UP000293874"/>
    </source>
</evidence>
<comment type="caution">
    <text evidence="7">The sequence shown here is derived from an EMBL/GenBank/DDBJ whole genome shotgun (WGS) entry which is preliminary data.</text>
</comment>
<evidence type="ECO:0000259" key="6">
    <source>
        <dbReference type="PROSITE" id="PS51352"/>
    </source>
</evidence>
<dbReference type="GO" id="GO:0030313">
    <property type="term" value="C:cell envelope"/>
    <property type="evidence" value="ECO:0007669"/>
    <property type="project" value="UniProtKB-SubCell"/>
</dbReference>
<dbReference type="RefSeq" id="WP_130538648.1">
    <property type="nucleotide sequence ID" value="NZ_CP042431.1"/>
</dbReference>
<feature type="domain" description="Thioredoxin" evidence="6">
    <location>
        <begin position="233"/>
        <end position="371"/>
    </location>
</feature>
<keyword evidence="2" id="KW-0201">Cytochrome c-type biogenesis</keyword>
<dbReference type="InterPro" id="IPR050553">
    <property type="entry name" value="Thioredoxin_ResA/DsbE_sf"/>
</dbReference>
<evidence type="ECO:0000256" key="2">
    <source>
        <dbReference type="ARBA" id="ARBA00022748"/>
    </source>
</evidence>
<dbReference type="InterPro" id="IPR025380">
    <property type="entry name" value="DUF4369"/>
</dbReference>
<accession>A0A4Q7MY83</accession>
<organism evidence="7 8">
    <name type="scientific">Pseudobacter ginsenosidimutans</name>
    <dbReference type="NCBI Taxonomy" id="661488"/>
    <lineage>
        <taxon>Bacteria</taxon>
        <taxon>Pseudomonadati</taxon>
        <taxon>Bacteroidota</taxon>
        <taxon>Chitinophagia</taxon>
        <taxon>Chitinophagales</taxon>
        <taxon>Chitinophagaceae</taxon>
        <taxon>Pseudobacter</taxon>
    </lineage>
</organism>
<sequence>MKNIMLVCAATFSLSALNAQQKFKVSAKISNIAYPAKAFLTYNKGDQMQTDSVVVEKGKFTFSGTILNPSEATITLKQSDGNTDMFTRDFLQIYLEKGKLDISGDKQVKSAIVKGGGKAQADFNRFNAIMKPLNDKMAPLSEKMRQYFNEKNDAARDSIFPFLVAIRKDMTATETEFIKNNPDSWVTLGMMKVRAVIIDVPQFEPLYNAMTDELKNSDDGRKMADRLVIAKRLQPGQPFKNFVMNDTEGRPVSLESFKGKYVLVDFWASWCGPCRAENPHVLKAYNQFKDKNFDVLAISLDQKKDAWLKAIREDGMPWTHVSDLKGFDNVAAKEYGIIAIPQNFLLDPQGKIIAQNLRGENLAKKLAEIIP</sequence>
<dbReference type="CDD" id="cd02966">
    <property type="entry name" value="TlpA_like_family"/>
    <property type="match status" value="1"/>
</dbReference>
<gene>
    <name evidence="7" type="ORF">EV199_0011</name>
</gene>
<evidence type="ECO:0000256" key="5">
    <source>
        <dbReference type="SAM" id="SignalP"/>
    </source>
</evidence>
<dbReference type="PANTHER" id="PTHR42852:SF6">
    <property type="entry name" value="THIOL:DISULFIDE INTERCHANGE PROTEIN DSBE"/>
    <property type="match status" value="1"/>
</dbReference>
<evidence type="ECO:0000313" key="7">
    <source>
        <dbReference type="EMBL" id="RZS74167.1"/>
    </source>
</evidence>
<comment type="subcellular location">
    <subcellularLocation>
        <location evidence="1">Cell envelope</location>
    </subcellularLocation>
</comment>
<evidence type="ECO:0000256" key="1">
    <source>
        <dbReference type="ARBA" id="ARBA00004196"/>
    </source>
</evidence>
<dbReference type="InterPro" id="IPR017937">
    <property type="entry name" value="Thioredoxin_CS"/>
</dbReference>
<dbReference type="PROSITE" id="PS51352">
    <property type="entry name" value="THIOREDOXIN_2"/>
    <property type="match status" value="1"/>
</dbReference>
<dbReference type="Pfam" id="PF14289">
    <property type="entry name" value="DUF4369"/>
    <property type="match status" value="1"/>
</dbReference>
<keyword evidence="4" id="KW-0676">Redox-active center</keyword>
<feature type="chain" id="PRO_5020470532" evidence="5">
    <location>
        <begin position="19"/>
        <end position="371"/>
    </location>
</feature>
<dbReference type="InterPro" id="IPR013766">
    <property type="entry name" value="Thioredoxin_domain"/>
</dbReference>
<dbReference type="Gene3D" id="3.40.30.10">
    <property type="entry name" value="Glutaredoxin"/>
    <property type="match status" value="1"/>
</dbReference>
<evidence type="ECO:0000256" key="3">
    <source>
        <dbReference type="ARBA" id="ARBA00023157"/>
    </source>
</evidence>
<dbReference type="GO" id="GO:0017004">
    <property type="term" value="P:cytochrome complex assembly"/>
    <property type="evidence" value="ECO:0007669"/>
    <property type="project" value="UniProtKB-KW"/>
</dbReference>